<evidence type="ECO:0000256" key="1">
    <source>
        <dbReference type="ARBA" id="ARBA00001823"/>
    </source>
</evidence>
<evidence type="ECO:0000256" key="2">
    <source>
        <dbReference type="ARBA" id="ARBA00002632"/>
    </source>
</evidence>
<sequence length="210" mass="22517">MLHGALKMNNNLIAVPHSLSASDRKAHYGHSGAVFWLTGLSASGKSSLAMALELTLTKLGYSCYVLDGDNVRRGLNANLSFSAKDRTENIRRVGEAAALFADAGLICITAFISPYREDRARARDAIGPMFHEVYIAADLATCEARDPKGLYKKAHAGELLEFTGVSAPYEVPESPELTIDTGNTSVADSLQTLLSYVLRNTPLSKSPGKG</sequence>
<comment type="caution">
    <text evidence="17">The sequence shown here is derived from an EMBL/GenBank/DDBJ whole genome shotgun (WGS) entry which is preliminary data.</text>
</comment>
<accession>A0A1H5F967</accession>
<dbReference type="SUPFAM" id="SSF52540">
    <property type="entry name" value="P-loop containing nucleoside triphosphate hydrolases"/>
    <property type="match status" value="1"/>
</dbReference>
<keyword evidence="8 14" id="KW-0547">Nucleotide-binding</keyword>
<comment type="similarity">
    <text evidence="4 14 15">Belongs to the APS kinase family.</text>
</comment>
<evidence type="ECO:0000259" key="16">
    <source>
        <dbReference type="Pfam" id="PF01583"/>
    </source>
</evidence>
<comment type="catalytic activity">
    <reaction evidence="1 14 15">
        <text>adenosine 5'-phosphosulfate + ATP = 3'-phosphoadenylyl sulfate + ADP + H(+)</text>
        <dbReference type="Rhea" id="RHEA:24152"/>
        <dbReference type="ChEBI" id="CHEBI:15378"/>
        <dbReference type="ChEBI" id="CHEBI:30616"/>
        <dbReference type="ChEBI" id="CHEBI:58243"/>
        <dbReference type="ChEBI" id="CHEBI:58339"/>
        <dbReference type="ChEBI" id="CHEBI:456216"/>
        <dbReference type="EC" id="2.7.1.25"/>
    </reaction>
</comment>
<evidence type="ECO:0000256" key="11">
    <source>
        <dbReference type="ARBA" id="ARBA00029724"/>
    </source>
</evidence>
<dbReference type="PANTHER" id="PTHR11055">
    <property type="entry name" value="BIFUNCTIONAL 3'-PHOSPHOADENOSINE 5'-PHOSPHOSULFATE SYNTHASE"/>
    <property type="match status" value="1"/>
</dbReference>
<evidence type="ECO:0000256" key="10">
    <source>
        <dbReference type="ARBA" id="ARBA00022840"/>
    </source>
</evidence>
<reference evidence="17 18" key="1">
    <citation type="submission" date="2016-10" db="EMBL/GenBank/DDBJ databases">
        <authorList>
            <person name="Varghese N."/>
            <person name="Submissions S."/>
        </authorList>
    </citation>
    <scope>NUCLEOTIDE SEQUENCE [LARGE SCALE GENOMIC DNA]</scope>
    <source>
        <strain evidence="17 18">BS2773</strain>
    </source>
</reference>
<feature type="binding site" evidence="14">
    <location>
        <begin position="39"/>
        <end position="46"/>
    </location>
    <ligand>
        <name>ATP</name>
        <dbReference type="ChEBI" id="CHEBI:30616"/>
    </ligand>
</feature>
<evidence type="ECO:0000313" key="18">
    <source>
        <dbReference type="Proteomes" id="UP000182179"/>
    </source>
</evidence>
<keyword evidence="18" id="KW-1185">Reference proteome</keyword>
<dbReference type="PANTHER" id="PTHR11055:SF63">
    <property type="entry name" value="ADENYLYL-SULFATE KINASE 1, CHLOROPLASTIC"/>
    <property type="match status" value="1"/>
</dbReference>
<dbReference type="NCBIfam" id="NF003013">
    <property type="entry name" value="PRK03846.1"/>
    <property type="match status" value="1"/>
</dbReference>
<evidence type="ECO:0000256" key="15">
    <source>
        <dbReference type="RuleBase" id="RU004347"/>
    </source>
</evidence>
<evidence type="ECO:0000256" key="7">
    <source>
        <dbReference type="ARBA" id="ARBA00022679"/>
    </source>
</evidence>
<comment type="pathway">
    <text evidence="3 14 15">Sulfur metabolism; hydrogen sulfide biosynthesis; sulfite from sulfate: step 2/3.</text>
</comment>
<dbReference type="InterPro" id="IPR059117">
    <property type="entry name" value="APS_kinase_dom"/>
</dbReference>
<proteinExistence type="inferred from homology"/>
<keyword evidence="14" id="KW-0597">Phosphoprotein</keyword>
<dbReference type="Proteomes" id="UP000182179">
    <property type="component" value="Unassembled WGS sequence"/>
</dbReference>
<evidence type="ECO:0000256" key="8">
    <source>
        <dbReference type="ARBA" id="ARBA00022741"/>
    </source>
</evidence>
<evidence type="ECO:0000256" key="12">
    <source>
        <dbReference type="ARBA" id="ARBA00031393"/>
    </source>
</evidence>
<keyword evidence="10 14" id="KW-0067">ATP-binding</keyword>
<evidence type="ECO:0000256" key="5">
    <source>
        <dbReference type="ARBA" id="ARBA00012121"/>
    </source>
</evidence>
<dbReference type="Gene3D" id="3.40.50.300">
    <property type="entry name" value="P-loop containing nucleotide triphosphate hydrolases"/>
    <property type="match status" value="1"/>
</dbReference>
<dbReference type="EC" id="2.7.1.25" evidence="5 14"/>
<evidence type="ECO:0000256" key="14">
    <source>
        <dbReference type="HAMAP-Rule" id="MF_00065"/>
    </source>
</evidence>
<feature type="active site" description="Phosphoserine intermediate" evidence="14">
    <location>
        <position position="113"/>
    </location>
</feature>
<evidence type="ECO:0000256" key="6">
    <source>
        <dbReference type="ARBA" id="ARBA00018163"/>
    </source>
</evidence>
<gene>
    <name evidence="14" type="primary">cysC</name>
    <name evidence="17" type="ORF">SAMN04515675_3492</name>
</gene>
<dbReference type="GO" id="GO:0016301">
    <property type="term" value="F:kinase activity"/>
    <property type="evidence" value="ECO:0007669"/>
    <property type="project" value="UniProtKB-KW"/>
</dbReference>
<evidence type="ECO:0000256" key="13">
    <source>
        <dbReference type="ARBA" id="ARBA00031464"/>
    </source>
</evidence>
<organism evidence="17 18">
    <name type="scientific">Pseudomonas costantinii</name>
    <dbReference type="NCBI Taxonomy" id="168469"/>
    <lineage>
        <taxon>Bacteria</taxon>
        <taxon>Pseudomonadati</taxon>
        <taxon>Pseudomonadota</taxon>
        <taxon>Gammaproteobacteria</taxon>
        <taxon>Pseudomonadales</taxon>
        <taxon>Pseudomonadaceae</taxon>
        <taxon>Pseudomonas</taxon>
    </lineage>
</organism>
<dbReference type="CDD" id="cd02027">
    <property type="entry name" value="APSK"/>
    <property type="match status" value="1"/>
</dbReference>
<evidence type="ECO:0000313" key="17">
    <source>
        <dbReference type="EMBL" id="SED99658.1"/>
    </source>
</evidence>
<evidence type="ECO:0000256" key="3">
    <source>
        <dbReference type="ARBA" id="ARBA00004806"/>
    </source>
</evidence>
<dbReference type="InterPro" id="IPR027417">
    <property type="entry name" value="P-loop_NTPase"/>
</dbReference>
<dbReference type="NCBIfam" id="TIGR00455">
    <property type="entry name" value="apsK"/>
    <property type="match status" value="1"/>
</dbReference>
<name>A0A1H5F967_9PSED</name>
<keyword evidence="9 14" id="KW-0418">Kinase</keyword>
<evidence type="ECO:0000256" key="4">
    <source>
        <dbReference type="ARBA" id="ARBA00007008"/>
    </source>
</evidence>
<dbReference type="HAMAP" id="MF_00065">
    <property type="entry name" value="Adenylyl_sulf_kinase"/>
    <property type="match status" value="1"/>
</dbReference>
<comment type="function">
    <text evidence="2 14 15">Catalyzes the synthesis of activated sulfate.</text>
</comment>
<feature type="domain" description="APS kinase" evidence="16">
    <location>
        <begin position="32"/>
        <end position="180"/>
    </location>
</feature>
<keyword evidence="7 14" id="KW-0808">Transferase</keyword>
<dbReference type="InterPro" id="IPR002891">
    <property type="entry name" value="APS"/>
</dbReference>
<dbReference type="EMBL" id="FNTS01000002">
    <property type="protein sequence ID" value="SED99658.1"/>
    <property type="molecule type" value="Genomic_DNA"/>
</dbReference>
<evidence type="ECO:0000256" key="9">
    <source>
        <dbReference type="ARBA" id="ARBA00022777"/>
    </source>
</evidence>
<protein>
    <recommendedName>
        <fullName evidence="6 14">Adenylyl-sulfate kinase</fullName>
        <ecNumber evidence="5 14">2.7.1.25</ecNumber>
    </recommendedName>
    <alternativeName>
        <fullName evidence="12 14">APS kinase</fullName>
    </alternativeName>
    <alternativeName>
        <fullName evidence="13 14">ATP adenosine-5'-phosphosulfate 3'-phosphotransferase</fullName>
    </alternativeName>
    <alternativeName>
        <fullName evidence="11 14">Adenosine-5'-phosphosulfate kinase</fullName>
    </alternativeName>
</protein>
<dbReference type="Pfam" id="PF01583">
    <property type="entry name" value="APS_kinase"/>
    <property type="match status" value="1"/>
</dbReference>